<proteinExistence type="predicted"/>
<protein>
    <submittedName>
        <fullName evidence="1">Uncharacterized protein</fullName>
    </submittedName>
</protein>
<accession>W0B7T2</accession>
<dbReference type="EMBL" id="CP004006">
    <property type="protein sequence ID" value="AHE66598.1"/>
    <property type="molecule type" value="Genomic_DNA"/>
</dbReference>
<dbReference type="RefSeq" id="WP_025385343.1">
    <property type="nucleotide sequence ID" value="NZ_CP004006.1"/>
</dbReference>
<dbReference type="HOGENOM" id="CLU_2585379_0_0_6"/>
<evidence type="ECO:0000313" key="2">
    <source>
        <dbReference type="Proteomes" id="UP000018838"/>
    </source>
</evidence>
<name>W0B7T2_9GAMM</name>
<gene>
    <name evidence="1" type="ORF">Loa_01042</name>
</gene>
<organism evidence="1 2">
    <name type="scientific">Legionella oakridgensis ATCC 33761 = DSM 21215</name>
    <dbReference type="NCBI Taxonomy" id="1268635"/>
    <lineage>
        <taxon>Bacteria</taxon>
        <taxon>Pseudomonadati</taxon>
        <taxon>Pseudomonadota</taxon>
        <taxon>Gammaproteobacteria</taxon>
        <taxon>Legionellales</taxon>
        <taxon>Legionellaceae</taxon>
        <taxon>Legionella</taxon>
    </lineage>
</organism>
<evidence type="ECO:0000313" key="1">
    <source>
        <dbReference type="EMBL" id="AHE66598.1"/>
    </source>
</evidence>
<dbReference type="KEGG" id="lok:Loa_01042"/>
<dbReference type="AlphaFoldDB" id="W0B7T2"/>
<dbReference type="PATRIC" id="fig|1268635.3.peg.1040"/>
<dbReference type="STRING" id="1268635.Loa_01042"/>
<dbReference type="Proteomes" id="UP000018838">
    <property type="component" value="Chromosome"/>
</dbReference>
<keyword evidence="2" id="KW-1185">Reference proteome</keyword>
<reference evidence="1 2" key="1">
    <citation type="journal article" date="2013" name="Int. J. Med. Microbiol.">
        <title>Legionella oakridgensis ATCC 33761 genome sequence and phenotypic characterization reveals its replication capacity in amoebae.</title>
        <authorList>
            <person name="Brzuszkiewicz E."/>
            <person name="Schulz T."/>
            <person name="Rydzewski K."/>
            <person name="Daniel R."/>
            <person name="Gillmaier N."/>
            <person name="Dittmann C."/>
            <person name="Holland G."/>
            <person name="Schunder E."/>
            <person name="Lautner M."/>
            <person name="Eisenreich W."/>
            <person name="Luck C."/>
            <person name="Heuner K."/>
        </authorList>
    </citation>
    <scope>NUCLEOTIDE SEQUENCE [LARGE SCALE GENOMIC DNA]</scope>
    <source>
        <strain>OR-10</strain>
        <strain evidence="2">ATCC 33761</strain>
    </source>
</reference>
<sequence>MTFGFIRGLFLFFSLMPLVFAKNISGITIPLHYYPQYGIYTATVEVGKKTSKQSKPLWTQAAQTWCLRQMNPIVPVAKKH</sequence>